<evidence type="ECO:0000256" key="6">
    <source>
        <dbReference type="ARBA" id="ARBA00023242"/>
    </source>
</evidence>
<keyword evidence="5" id="KW-0804">Transcription</keyword>
<comment type="subcellular location">
    <subcellularLocation>
        <location evidence="1">Nucleus</location>
    </subcellularLocation>
</comment>
<dbReference type="InterPro" id="IPR008251">
    <property type="entry name" value="Chromo_shadow_dom"/>
</dbReference>
<keyword evidence="3" id="KW-0156">Chromatin regulator</keyword>
<dbReference type="Pfam" id="PF00385">
    <property type="entry name" value="Chromo"/>
    <property type="match status" value="1"/>
</dbReference>
<feature type="region of interest" description="Disordered" evidence="8">
    <location>
        <begin position="1"/>
        <end position="32"/>
    </location>
</feature>
<keyword evidence="2" id="KW-0677">Repeat</keyword>
<dbReference type="InterPro" id="IPR016197">
    <property type="entry name" value="Chromo-like_dom_sf"/>
</dbReference>
<dbReference type="EMBL" id="GEMB01000752">
    <property type="protein sequence ID" value="JAS02386.1"/>
    <property type="molecule type" value="Transcribed_RNA"/>
</dbReference>
<dbReference type="Gene3D" id="2.40.50.40">
    <property type="match status" value="2"/>
</dbReference>
<dbReference type="PROSITE" id="PS00598">
    <property type="entry name" value="CHROMO_1"/>
    <property type="match status" value="1"/>
</dbReference>
<dbReference type="SMART" id="SM00298">
    <property type="entry name" value="CHROMO"/>
    <property type="match status" value="2"/>
</dbReference>
<reference evidence="10" key="2">
    <citation type="journal article" date="2017" name="J. Med. Entomol.">
        <title>Transcriptome Analysis of the Triatoma infestans (Hemiptera: Reduviidae) Integument.</title>
        <authorList>
            <person name="Calderon-Fernandez G.M."/>
            <person name="Moriconi D.E."/>
            <person name="Dulbecco A.B."/>
            <person name="Juarez M.P."/>
        </authorList>
    </citation>
    <scope>NUCLEOTIDE SEQUENCE</scope>
    <source>
        <strain evidence="10">Int1</strain>
        <tissue evidence="10">Integument</tissue>
    </source>
</reference>
<feature type="non-terminal residue" evidence="10">
    <location>
        <position position="1"/>
    </location>
</feature>
<dbReference type="FunFam" id="2.40.50.40:FF:000031">
    <property type="entry name" value="Heterochromatin protein 1"/>
    <property type="match status" value="1"/>
</dbReference>
<feature type="compositionally biased region" description="Basic and acidic residues" evidence="8">
    <location>
        <begin position="136"/>
        <end position="146"/>
    </location>
</feature>
<evidence type="ECO:0000256" key="4">
    <source>
        <dbReference type="ARBA" id="ARBA00023015"/>
    </source>
</evidence>
<dbReference type="GO" id="GO:0003682">
    <property type="term" value="F:chromatin binding"/>
    <property type="evidence" value="ECO:0007669"/>
    <property type="project" value="UniProtKB-ARBA"/>
</dbReference>
<proteinExistence type="predicted"/>
<evidence type="ECO:0000256" key="1">
    <source>
        <dbReference type="ARBA" id="ARBA00004123"/>
    </source>
</evidence>
<feature type="domain" description="Chromo" evidence="9">
    <location>
        <begin position="155"/>
        <end position="213"/>
    </location>
</feature>
<keyword evidence="6" id="KW-0539">Nucleus</keyword>
<protein>
    <recommendedName>
        <fullName evidence="7">Heterochromatin protein 1</fullName>
    </recommendedName>
</protein>
<name>A0A161MJW2_TRIIF</name>
<dbReference type="InterPro" id="IPR017984">
    <property type="entry name" value="Chromo_dom_subgr"/>
</dbReference>
<sequence>KAMMKGGSKNKEKEEKKPPEEPAVEEEEEFSVEKVLDRRFTKNGGVEYLLKWKGYSDEDNTWEPEENLDCPDLIQAYEEERRKKEESAKQKKEGTVDVVKKDEVVPVATTTNKKRKAATTITDDKKEKTTNNSKTRKTESEVEPSTRIRGWCRGLEPEKIIGATDASGELMFLMKWRGADEADLVHAKEANKRCPQIVIRFYEERLTWHTTNYDEEPESARTG</sequence>
<dbReference type="SUPFAM" id="SSF54160">
    <property type="entry name" value="Chromo domain-like"/>
    <property type="match status" value="2"/>
</dbReference>
<evidence type="ECO:0000259" key="9">
    <source>
        <dbReference type="PROSITE" id="PS50013"/>
    </source>
</evidence>
<dbReference type="FunFam" id="2.40.50.40:FF:000007">
    <property type="entry name" value="Chromobox protein homolog 1"/>
    <property type="match status" value="1"/>
</dbReference>
<dbReference type="InterPro" id="IPR000953">
    <property type="entry name" value="Chromo/chromo_shadow_dom"/>
</dbReference>
<feature type="compositionally biased region" description="Basic and acidic residues" evidence="8">
    <location>
        <begin position="9"/>
        <end position="20"/>
    </location>
</feature>
<dbReference type="GO" id="GO:0000792">
    <property type="term" value="C:heterochromatin"/>
    <property type="evidence" value="ECO:0007669"/>
    <property type="project" value="UniProtKB-ARBA"/>
</dbReference>
<evidence type="ECO:0000256" key="5">
    <source>
        <dbReference type="ARBA" id="ARBA00023163"/>
    </source>
</evidence>
<dbReference type="Pfam" id="PF01393">
    <property type="entry name" value="Chromo_shadow"/>
    <property type="match status" value="1"/>
</dbReference>
<dbReference type="PROSITE" id="PS50013">
    <property type="entry name" value="CHROMO_2"/>
    <property type="match status" value="2"/>
</dbReference>
<dbReference type="InterPro" id="IPR023780">
    <property type="entry name" value="Chromo_domain"/>
</dbReference>
<dbReference type="PRINTS" id="PR00504">
    <property type="entry name" value="CHROMODOMAIN"/>
</dbReference>
<dbReference type="PANTHER" id="PTHR22812">
    <property type="entry name" value="CHROMOBOX PROTEIN"/>
    <property type="match status" value="1"/>
</dbReference>
<evidence type="ECO:0000256" key="8">
    <source>
        <dbReference type="SAM" id="MobiDB-lite"/>
    </source>
</evidence>
<dbReference type="SMART" id="SM00300">
    <property type="entry name" value="ChSh"/>
    <property type="match status" value="1"/>
</dbReference>
<keyword evidence="4" id="KW-0805">Transcription regulation</keyword>
<evidence type="ECO:0000313" key="10">
    <source>
        <dbReference type="EMBL" id="JAS02386.1"/>
    </source>
</evidence>
<dbReference type="InterPro" id="IPR051219">
    <property type="entry name" value="Heterochromatin_chromo-domain"/>
</dbReference>
<reference evidence="10" key="1">
    <citation type="submission" date="2016-04" db="EMBL/GenBank/DDBJ databases">
        <authorList>
            <person name="Calderon-Fernandez G.M.Sr."/>
        </authorList>
    </citation>
    <scope>NUCLEOTIDE SEQUENCE</scope>
    <source>
        <strain evidence="10">Int1</strain>
        <tissue evidence="10">Integument</tissue>
    </source>
</reference>
<feature type="region of interest" description="Disordered" evidence="8">
    <location>
        <begin position="110"/>
        <end position="146"/>
    </location>
</feature>
<dbReference type="AlphaFoldDB" id="A0A161MJW2"/>
<evidence type="ECO:0000256" key="7">
    <source>
        <dbReference type="ARBA" id="ARBA00073803"/>
    </source>
</evidence>
<accession>A0A161MJW2</accession>
<evidence type="ECO:0000256" key="2">
    <source>
        <dbReference type="ARBA" id="ARBA00022737"/>
    </source>
</evidence>
<evidence type="ECO:0000256" key="3">
    <source>
        <dbReference type="ARBA" id="ARBA00022853"/>
    </source>
</evidence>
<dbReference type="CDD" id="cd00034">
    <property type="entry name" value="CSD"/>
    <property type="match status" value="1"/>
</dbReference>
<feature type="domain" description="Chromo" evidence="9">
    <location>
        <begin position="30"/>
        <end position="89"/>
    </location>
</feature>
<dbReference type="InterPro" id="IPR023779">
    <property type="entry name" value="Chromodomain_CS"/>
</dbReference>
<organism evidence="10">
    <name type="scientific">Triatoma infestans</name>
    <name type="common">Assassin bug</name>
    <dbReference type="NCBI Taxonomy" id="30076"/>
    <lineage>
        <taxon>Eukaryota</taxon>
        <taxon>Metazoa</taxon>
        <taxon>Ecdysozoa</taxon>
        <taxon>Arthropoda</taxon>
        <taxon>Hexapoda</taxon>
        <taxon>Insecta</taxon>
        <taxon>Pterygota</taxon>
        <taxon>Neoptera</taxon>
        <taxon>Paraneoptera</taxon>
        <taxon>Hemiptera</taxon>
        <taxon>Heteroptera</taxon>
        <taxon>Panheteroptera</taxon>
        <taxon>Cimicomorpha</taxon>
        <taxon>Reduviidae</taxon>
        <taxon>Triatominae</taxon>
        <taxon>Triatoma</taxon>
    </lineage>
</organism>
<dbReference type="GO" id="GO:0005634">
    <property type="term" value="C:nucleus"/>
    <property type="evidence" value="ECO:0007669"/>
    <property type="project" value="UniProtKB-SubCell"/>
</dbReference>
<dbReference type="GO" id="GO:0031507">
    <property type="term" value="P:heterochromatin formation"/>
    <property type="evidence" value="ECO:0007669"/>
    <property type="project" value="UniProtKB-ARBA"/>
</dbReference>